<feature type="compositionally biased region" description="Basic and acidic residues" evidence="1">
    <location>
        <begin position="153"/>
        <end position="163"/>
    </location>
</feature>
<feature type="compositionally biased region" description="Acidic residues" evidence="1">
    <location>
        <begin position="1"/>
        <end position="10"/>
    </location>
</feature>
<sequence>MELSNADEEWAAWGADADGGHAAASGPAAAGNAVADGSGDLRRGTVLEVGSSEEEDSDGDDGAFGRSFLMLGGGGSARTLSRVDAPAPPKLSVGDAASEAPEPLFDVGEEEDEDDSVDWEDGDTAADDNGTTAANLVDLSDPTRATDGADPAGEEKAIKRGDAIEVDSSDGEGTCSQTAAAARVNGEKPTAPGVDGPEEEARSAPRTEAASAALERAQGTASRLAGWAGRAFRRAIAEHDGGGKGEEDGESEDAGSEIDLTADGDVEEAEVIELDDAEGEKATGAKSPNKGGRAGGRGRR</sequence>
<feature type="compositionally biased region" description="Acidic residues" evidence="1">
    <location>
        <begin position="51"/>
        <end position="61"/>
    </location>
</feature>
<feature type="compositionally biased region" description="Acidic residues" evidence="1">
    <location>
        <begin position="107"/>
        <end position="126"/>
    </location>
</feature>
<feature type="compositionally biased region" description="Basic and acidic residues" evidence="1">
    <location>
        <begin position="235"/>
        <end position="246"/>
    </location>
</feature>
<protein>
    <submittedName>
        <fullName evidence="2">Uncharacterized protein</fullName>
    </submittedName>
</protein>
<dbReference type="Proteomes" id="UP000266841">
    <property type="component" value="Unassembled WGS sequence"/>
</dbReference>
<accession>K0TFR1</accession>
<evidence type="ECO:0000313" key="2">
    <source>
        <dbReference type="EMBL" id="EJK76175.1"/>
    </source>
</evidence>
<reference evidence="2 3" key="1">
    <citation type="journal article" date="2012" name="Genome Biol.">
        <title>Genome and low-iron response of an oceanic diatom adapted to chronic iron limitation.</title>
        <authorList>
            <person name="Lommer M."/>
            <person name="Specht M."/>
            <person name="Roy A.S."/>
            <person name="Kraemer L."/>
            <person name="Andreson R."/>
            <person name="Gutowska M.A."/>
            <person name="Wolf J."/>
            <person name="Bergner S.V."/>
            <person name="Schilhabel M.B."/>
            <person name="Klostermeier U.C."/>
            <person name="Beiko R.G."/>
            <person name="Rosenstiel P."/>
            <person name="Hippler M."/>
            <person name="Laroche J."/>
        </authorList>
    </citation>
    <scope>NUCLEOTIDE SEQUENCE [LARGE SCALE GENOMIC DNA]</scope>
    <source>
        <strain evidence="2 3">CCMP1005</strain>
    </source>
</reference>
<dbReference type="EMBL" id="AGNL01002485">
    <property type="protein sequence ID" value="EJK76175.1"/>
    <property type="molecule type" value="Genomic_DNA"/>
</dbReference>
<dbReference type="AlphaFoldDB" id="K0TFR1"/>
<proteinExistence type="predicted"/>
<feature type="compositionally biased region" description="Acidic residues" evidence="1">
    <location>
        <begin position="247"/>
        <end position="278"/>
    </location>
</feature>
<organism evidence="2 3">
    <name type="scientific">Thalassiosira oceanica</name>
    <name type="common">Marine diatom</name>
    <dbReference type="NCBI Taxonomy" id="159749"/>
    <lineage>
        <taxon>Eukaryota</taxon>
        <taxon>Sar</taxon>
        <taxon>Stramenopiles</taxon>
        <taxon>Ochrophyta</taxon>
        <taxon>Bacillariophyta</taxon>
        <taxon>Coscinodiscophyceae</taxon>
        <taxon>Thalassiosirophycidae</taxon>
        <taxon>Thalassiosirales</taxon>
        <taxon>Thalassiosiraceae</taxon>
        <taxon>Thalassiosira</taxon>
    </lineage>
</organism>
<feature type="non-terminal residue" evidence="2">
    <location>
        <position position="300"/>
    </location>
</feature>
<evidence type="ECO:0000256" key="1">
    <source>
        <dbReference type="SAM" id="MobiDB-lite"/>
    </source>
</evidence>
<keyword evidence="3" id="KW-1185">Reference proteome</keyword>
<feature type="region of interest" description="Disordered" evidence="1">
    <location>
        <begin position="1"/>
        <end position="300"/>
    </location>
</feature>
<comment type="caution">
    <text evidence="2">The sequence shown here is derived from an EMBL/GenBank/DDBJ whole genome shotgun (WGS) entry which is preliminary data.</text>
</comment>
<name>K0TFR1_THAOC</name>
<feature type="compositionally biased region" description="Low complexity" evidence="1">
    <location>
        <begin position="11"/>
        <end position="38"/>
    </location>
</feature>
<evidence type="ECO:0000313" key="3">
    <source>
        <dbReference type="Proteomes" id="UP000266841"/>
    </source>
</evidence>
<gene>
    <name evidence="2" type="ORF">THAOC_02078</name>
</gene>